<evidence type="ECO:0000256" key="1">
    <source>
        <dbReference type="ARBA" id="ARBA00004141"/>
    </source>
</evidence>
<dbReference type="RefSeq" id="WP_184521297.1">
    <property type="nucleotide sequence ID" value="NZ_JACHGK010000001.1"/>
</dbReference>
<dbReference type="EMBL" id="JACHGK010000001">
    <property type="protein sequence ID" value="MBB6443418.1"/>
    <property type="molecule type" value="Genomic_DNA"/>
</dbReference>
<dbReference type="PANTHER" id="PTHR30520">
    <property type="entry name" value="FORMATE TRANSPORTER-RELATED"/>
    <property type="match status" value="1"/>
</dbReference>
<evidence type="ECO:0000256" key="8">
    <source>
        <dbReference type="SAM" id="Phobius"/>
    </source>
</evidence>
<dbReference type="Pfam" id="PF01226">
    <property type="entry name" value="Form_Nir_trans"/>
    <property type="match status" value="1"/>
</dbReference>
<dbReference type="InterPro" id="IPR000292">
    <property type="entry name" value="For/NO2_transpt"/>
</dbReference>
<sequence>MDYYSPLEIANTSIQKGTEKANLSKFPLMFLGFLGGAFIAVGYLAYIRVTGTMPHEWGSLVTFIGASVFPIGLICILLGGGELLTGNMMAVSIAFYAKKITFTQLLINWLLITFTNLLGALFVAYFFGHFVGLTEGAFLEKTVATAQAKVNDPFWVALVSGIGCNWLVSMAVWLCYGAKDFFGKILGIWFPTMTFVLIGFQHVVANMFIIPAAIFAGGLSWSAFLPNVIPVFLGNAIGGSIFVSLIYFMAYKRNIAKLENQSNREEEVIKKARAV</sequence>
<protein>
    <submittedName>
        <fullName evidence="9">Formate/nitrite transporter</fullName>
    </submittedName>
</protein>
<feature type="transmembrane region" description="Helical" evidence="8">
    <location>
        <begin position="154"/>
        <end position="176"/>
    </location>
</feature>
<feature type="transmembrane region" description="Helical" evidence="8">
    <location>
        <begin position="59"/>
        <end position="84"/>
    </location>
</feature>
<feature type="transmembrane region" description="Helical" evidence="8">
    <location>
        <begin position="105"/>
        <end position="127"/>
    </location>
</feature>
<dbReference type="FunFam" id="1.20.1080.10:FF:000011">
    <property type="entry name" value="Formate family transporter"/>
    <property type="match status" value="1"/>
</dbReference>
<feature type="transmembrane region" description="Helical" evidence="8">
    <location>
        <begin position="228"/>
        <end position="250"/>
    </location>
</feature>
<accession>A0A7X0HMK2</accession>
<comment type="subcellular location">
    <subcellularLocation>
        <location evidence="1">Membrane</location>
        <topology evidence="1">Multi-pass membrane protein</topology>
    </subcellularLocation>
</comment>
<dbReference type="GO" id="GO:0005886">
    <property type="term" value="C:plasma membrane"/>
    <property type="evidence" value="ECO:0007669"/>
    <property type="project" value="TreeGrafter"/>
</dbReference>
<dbReference type="Gene3D" id="1.20.1080.10">
    <property type="entry name" value="Glycerol uptake facilitator protein"/>
    <property type="match status" value="1"/>
</dbReference>
<comment type="caution">
    <text evidence="9">The sequence shown here is derived from an EMBL/GenBank/DDBJ whole genome shotgun (WGS) entry which is preliminary data.</text>
</comment>
<evidence type="ECO:0000256" key="6">
    <source>
        <dbReference type="ARBA" id="ARBA00049660"/>
    </source>
</evidence>
<keyword evidence="10" id="KW-1185">Reference proteome</keyword>
<feature type="transmembrane region" description="Helical" evidence="8">
    <location>
        <begin position="188"/>
        <end position="216"/>
    </location>
</feature>
<feature type="coiled-coil region" evidence="7">
    <location>
        <begin position="248"/>
        <end position="275"/>
    </location>
</feature>
<evidence type="ECO:0000313" key="9">
    <source>
        <dbReference type="EMBL" id="MBB6443418.1"/>
    </source>
</evidence>
<evidence type="ECO:0000313" key="10">
    <source>
        <dbReference type="Proteomes" id="UP000531594"/>
    </source>
</evidence>
<reference evidence="9 10" key="1">
    <citation type="submission" date="2020-08" db="EMBL/GenBank/DDBJ databases">
        <title>Genomic Encyclopedia of Type Strains, Phase IV (KMG-IV): sequencing the most valuable type-strain genomes for metagenomic binning, comparative biology and taxonomic classification.</title>
        <authorList>
            <person name="Goeker M."/>
        </authorList>
    </citation>
    <scope>NUCLEOTIDE SEQUENCE [LARGE SCALE GENOMIC DNA]</scope>
    <source>
        <strain evidence="9 10">DSM 5391</strain>
    </source>
</reference>
<keyword evidence="2" id="KW-0813">Transport</keyword>
<organism evidence="9 10">
    <name type="scientific">Bacillus benzoevorans</name>
    <dbReference type="NCBI Taxonomy" id="1456"/>
    <lineage>
        <taxon>Bacteria</taxon>
        <taxon>Bacillati</taxon>
        <taxon>Bacillota</taxon>
        <taxon>Bacilli</taxon>
        <taxon>Bacillales</taxon>
        <taxon>Bacillaceae</taxon>
        <taxon>Bacillus</taxon>
    </lineage>
</organism>
<evidence type="ECO:0000256" key="4">
    <source>
        <dbReference type="ARBA" id="ARBA00022989"/>
    </source>
</evidence>
<evidence type="ECO:0000256" key="2">
    <source>
        <dbReference type="ARBA" id="ARBA00022448"/>
    </source>
</evidence>
<evidence type="ECO:0000256" key="3">
    <source>
        <dbReference type="ARBA" id="ARBA00022692"/>
    </source>
</evidence>
<dbReference type="Proteomes" id="UP000531594">
    <property type="component" value="Unassembled WGS sequence"/>
</dbReference>
<dbReference type="GO" id="GO:0015499">
    <property type="term" value="F:formate transmembrane transporter activity"/>
    <property type="evidence" value="ECO:0007669"/>
    <property type="project" value="TreeGrafter"/>
</dbReference>
<keyword evidence="5 8" id="KW-0472">Membrane</keyword>
<dbReference type="PANTHER" id="PTHR30520:SF6">
    <property type="entry name" value="FORMATE_NITRATE FAMILY TRANSPORTER (EUROFUNG)"/>
    <property type="match status" value="1"/>
</dbReference>
<keyword evidence="3 8" id="KW-0812">Transmembrane</keyword>
<feature type="transmembrane region" description="Helical" evidence="8">
    <location>
        <begin position="26"/>
        <end position="47"/>
    </location>
</feature>
<evidence type="ECO:0000256" key="7">
    <source>
        <dbReference type="SAM" id="Coils"/>
    </source>
</evidence>
<gene>
    <name evidence="9" type="ORF">HNR53_000006</name>
</gene>
<proteinExistence type="inferred from homology"/>
<name>A0A7X0HMK2_9BACI</name>
<evidence type="ECO:0000256" key="5">
    <source>
        <dbReference type="ARBA" id="ARBA00023136"/>
    </source>
</evidence>
<dbReference type="AlphaFoldDB" id="A0A7X0HMK2"/>
<comment type="similarity">
    <text evidence="6">Belongs to the FNT transporter (TC 1.A.16) family.</text>
</comment>
<keyword evidence="7" id="KW-0175">Coiled coil</keyword>
<keyword evidence="4 8" id="KW-1133">Transmembrane helix</keyword>
<dbReference type="InterPro" id="IPR023271">
    <property type="entry name" value="Aquaporin-like"/>
</dbReference>